<evidence type="ECO:0000259" key="1">
    <source>
        <dbReference type="Pfam" id="PF10213"/>
    </source>
</evidence>
<feature type="domain" description="Small ribosomal subunit protein mS35 mitochondrial conserved" evidence="1">
    <location>
        <begin position="147"/>
        <end position="205"/>
    </location>
</feature>
<proteinExistence type="predicted"/>
<keyword evidence="2" id="KW-0689">Ribosomal protein</keyword>
<sequence length="213" mass="24144">MMGKKKRRKTEKIPKTEEATAIKSSNVIRLQDRVGTPETAISIAKAIRRQVNSVVQGNVTKKHFARMLQYRMARATGNTHDNRLTKLPSSFVTPLTRLQHESHLPTTMGMVFLFLKSNSIDGQRHDFPHELSYTVEWFGSASPAKIKSDKSVTLTFNVNDLNLTPMQTQKMIKILGSKYDETTASVKLIGNIFDDLNRNAAYLGKLSYVKFHF</sequence>
<evidence type="ECO:0000313" key="2">
    <source>
        <dbReference type="EMBL" id="KAK2196434.1"/>
    </source>
</evidence>
<dbReference type="EMBL" id="JALLKP010000002">
    <property type="protein sequence ID" value="KAK2196434.1"/>
    <property type="molecule type" value="Genomic_DNA"/>
</dbReference>
<reference evidence="2" key="1">
    <citation type="journal article" date="2023" name="Nat. Microbiol.">
        <title>Babesia duncani multi-omics identifies virulence factors and drug targets.</title>
        <authorList>
            <person name="Singh P."/>
            <person name="Lonardi S."/>
            <person name="Liang Q."/>
            <person name="Vydyam P."/>
            <person name="Khabirova E."/>
            <person name="Fang T."/>
            <person name="Gihaz S."/>
            <person name="Thekkiniath J."/>
            <person name="Munshi M."/>
            <person name="Abel S."/>
            <person name="Ciampossin L."/>
            <person name="Batugedara G."/>
            <person name="Gupta M."/>
            <person name="Lu X.M."/>
            <person name="Lenz T."/>
            <person name="Chakravarty S."/>
            <person name="Cornillot E."/>
            <person name="Hu Y."/>
            <person name="Ma W."/>
            <person name="Gonzalez L.M."/>
            <person name="Sanchez S."/>
            <person name="Estrada K."/>
            <person name="Sanchez-Flores A."/>
            <person name="Montero E."/>
            <person name="Harb O.S."/>
            <person name="Le Roch K.G."/>
            <person name="Mamoun C.B."/>
        </authorList>
    </citation>
    <scope>NUCLEOTIDE SEQUENCE</scope>
    <source>
        <strain evidence="2">WA1</strain>
    </source>
</reference>
<dbReference type="InterPro" id="IPR019349">
    <property type="entry name" value="Ribosomal_mS35_mit"/>
</dbReference>
<dbReference type="Proteomes" id="UP001214638">
    <property type="component" value="Unassembled WGS sequence"/>
</dbReference>
<evidence type="ECO:0000313" key="3">
    <source>
        <dbReference type="Proteomes" id="UP001214638"/>
    </source>
</evidence>
<dbReference type="GeneID" id="94335978"/>
<protein>
    <submittedName>
        <fullName evidence="2">Ribosomal protein S24-S35</fullName>
    </submittedName>
</protein>
<keyword evidence="2" id="KW-0687">Ribonucleoprotein</keyword>
<dbReference type="GO" id="GO:0005840">
    <property type="term" value="C:ribosome"/>
    <property type="evidence" value="ECO:0007669"/>
    <property type="project" value="UniProtKB-KW"/>
</dbReference>
<dbReference type="Pfam" id="PF10213">
    <property type="entry name" value="MRP-S28"/>
    <property type="match status" value="1"/>
</dbReference>
<name>A0AAD9UP12_9APIC</name>
<organism evidence="2 3">
    <name type="scientific">Babesia duncani</name>
    <dbReference type="NCBI Taxonomy" id="323732"/>
    <lineage>
        <taxon>Eukaryota</taxon>
        <taxon>Sar</taxon>
        <taxon>Alveolata</taxon>
        <taxon>Apicomplexa</taxon>
        <taxon>Aconoidasida</taxon>
        <taxon>Piroplasmida</taxon>
        <taxon>Babesiidae</taxon>
        <taxon>Babesia</taxon>
    </lineage>
</organism>
<gene>
    <name evidence="2" type="ORF">BdWA1_001680</name>
</gene>
<dbReference type="KEGG" id="bdw:94335978"/>
<keyword evidence="3" id="KW-1185">Reference proteome</keyword>
<accession>A0AAD9UP12</accession>
<comment type="caution">
    <text evidence="2">The sequence shown here is derived from an EMBL/GenBank/DDBJ whole genome shotgun (WGS) entry which is preliminary data.</text>
</comment>
<dbReference type="RefSeq" id="XP_067803276.1">
    <property type="nucleotide sequence ID" value="XM_067946712.1"/>
</dbReference>
<dbReference type="AlphaFoldDB" id="A0AAD9UP12"/>